<reference evidence="2 3" key="1">
    <citation type="submission" date="2014-04" db="EMBL/GenBank/DDBJ databases">
        <authorList>
            <consortium name="DOE Joint Genome Institute"/>
            <person name="Kuo A."/>
            <person name="Gay G."/>
            <person name="Dore J."/>
            <person name="Kohler A."/>
            <person name="Nagy L.G."/>
            <person name="Floudas D."/>
            <person name="Copeland A."/>
            <person name="Barry K.W."/>
            <person name="Cichocki N."/>
            <person name="Veneault-Fourrey C."/>
            <person name="LaButti K."/>
            <person name="Lindquist E.A."/>
            <person name="Lipzen A."/>
            <person name="Lundell T."/>
            <person name="Morin E."/>
            <person name="Murat C."/>
            <person name="Sun H."/>
            <person name="Tunlid A."/>
            <person name="Henrissat B."/>
            <person name="Grigoriev I.V."/>
            <person name="Hibbett D.S."/>
            <person name="Martin F."/>
            <person name="Nordberg H.P."/>
            <person name="Cantor M.N."/>
            <person name="Hua S.X."/>
        </authorList>
    </citation>
    <scope>NUCLEOTIDE SEQUENCE [LARGE SCALE GENOMIC DNA]</scope>
    <source>
        <strain evidence="3">h7</strain>
    </source>
</reference>
<feature type="region of interest" description="Disordered" evidence="1">
    <location>
        <begin position="866"/>
        <end position="900"/>
    </location>
</feature>
<protein>
    <submittedName>
        <fullName evidence="2">Uncharacterized protein</fullName>
    </submittedName>
</protein>
<evidence type="ECO:0000313" key="3">
    <source>
        <dbReference type="Proteomes" id="UP000053424"/>
    </source>
</evidence>
<proteinExistence type="predicted"/>
<name>A0A0C2Z376_HEBCY</name>
<dbReference type="OrthoDB" id="2522283at2759"/>
<organism evidence="2 3">
    <name type="scientific">Hebeloma cylindrosporum</name>
    <dbReference type="NCBI Taxonomy" id="76867"/>
    <lineage>
        <taxon>Eukaryota</taxon>
        <taxon>Fungi</taxon>
        <taxon>Dikarya</taxon>
        <taxon>Basidiomycota</taxon>
        <taxon>Agaricomycotina</taxon>
        <taxon>Agaricomycetes</taxon>
        <taxon>Agaricomycetidae</taxon>
        <taxon>Agaricales</taxon>
        <taxon>Agaricineae</taxon>
        <taxon>Hymenogastraceae</taxon>
        <taxon>Hebeloma</taxon>
    </lineage>
</organism>
<feature type="compositionally biased region" description="Low complexity" evidence="1">
    <location>
        <begin position="786"/>
        <end position="800"/>
    </location>
</feature>
<accession>A0A0C2Z376</accession>
<dbReference type="STRING" id="686832.A0A0C2Z376"/>
<feature type="compositionally biased region" description="Basic and acidic residues" evidence="1">
    <location>
        <begin position="610"/>
        <end position="625"/>
    </location>
</feature>
<evidence type="ECO:0000256" key="1">
    <source>
        <dbReference type="SAM" id="MobiDB-lite"/>
    </source>
</evidence>
<dbReference type="Gene3D" id="3.80.10.10">
    <property type="entry name" value="Ribonuclease Inhibitor"/>
    <property type="match status" value="1"/>
</dbReference>
<feature type="compositionally biased region" description="Basic residues" evidence="1">
    <location>
        <begin position="659"/>
        <end position="668"/>
    </location>
</feature>
<dbReference type="InterPro" id="IPR032675">
    <property type="entry name" value="LRR_dom_sf"/>
</dbReference>
<keyword evidence="3" id="KW-1185">Reference proteome</keyword>
<feature type="compositionally biased region" description="Basic residues" evidence="1">
    <location>
        <begin position="576"/>
        <end position="585"/>
    </location>
</feature>
<dbReference type="PANTHER" id="PTHR40132">
    <property type="entry name" value="PRE-MRNA-SPLICING FACTOR 38B"/>
    <property type="match status" value="1"/>
</dbReference>
<feature type="compositionally biased region" description="Basic and acidic residues" evidence="1">
    <location>
        <begin position="678"/>
        <end position="699"/>
    </location>
</feature>
<dbReference type="EMBL" id="KN831769">
    <property type="protein sequence ID" value="KIM47712.1"/>
    <property type="molecule type" value="Genomic_DNA"/>
</dbReference>
<feature type="compositionally biased region" description="Basic and acidic residues" evidence="1">
    <location>
        <begin position="548"/>
        <end position="575"/>
    </location>
</feature>
<dbReference type="AlphaFoldDB" id="A0A0C2Z376"/>
<sequence length="930" mass="105312">MNSLDVFLQLSPTRAWPLRAFLSVSKPSFYPTPIQYDISSNPRSSISVYPSYNTRMLSQTSSPNPPGPLPQLPLELILSFIEAACAGTNYDGRVRLLKTCSLVCKAWSMASQKRLFSRITLQSQRSFETFMNAVDPSTHHGRSLGGIVRGITVVLDHNQPCGLHHYSLALATAVCPNLTELEISLYGCAEPGEDIVGAPDVSRLRRPAPSFDEQTLSLLKSGPAIKYMHFDNWSENHQSMFQLLGAWSSVQFLSIGGTSAKSIQDSLPPFSCSLHGVRFKFQSPPSIDFMKWLLHNSAQSLRQLHFERDPSFDALEFLLDAYGPQLQYLSLPAFGSPDLVFLVSKCRNLREIRTENPACPSGFYKQLPEGIENFSFGLDRDTPLNVIIDVVRKRDMLKTITVSLWESGHSHPLLSPLKMVCAYRGIELCITSDLRVFRSMHAFVRQPQFMSSSLSSVVSNLVRSSMGTSVSSNVTDDDLDRHVAELIVREAKKKAERYGQQGIRAYISSNLSDPNAPKPNKRFLTSIIKSTDDHNKTLLRAQAQAAEQVKREREDQERKQRRARAEEAAEAERLRRSGRGSKRKRNTEGEVWDRWDGRTADRTRTSKNWDVWDRPEDNGDRDRSEGHKRRGSSMSRNREGDTRTRPSRSDVDEEEVASHKRRRHHRSLSHSPRSVDPCLDRREREFHHRKERRSKEEHRHSRSRRDHSRFASPAPDTEDDKPKKRRRSHSPRYTLNDAPDETPPTAAHKYLSPDVPEANLEARMKASQGQHQPSSIPHKNNLESHPSSSKRSPSTRTPSSSPSPGPQLPSQLPSKMDRYFEESYDPRLDVGPLAAPKVPATGLIDNAEFEGWDAMLELIRARREDKEEKKRMERLGLLPKVKGKSKRKGATPDSSLAVADRWGGDGVTVMDIEYQKKGTVREWDMGKQGF</sequence>
<feature type="region of interest" description="Disordered" evidence="1">
    <location>
        <begin position="542"/>
        <end position="590"/>
    </location>
</feature>
<feature type="region of interest" description="Disordered" evidence="1">
    <location>
        <begin position="609"/>
        <end position="822"/>
    </location>
</feature>
<gene>
    <name evidence="2" type="ORF">M413DRAFT_62538</name>
</gene>
<feature type="compositionally biased region" description="Polar residues" evidence="1">
    <location>
        <begin position="767"/>
        <end position="778"/>
    </location>
</feature>
<dbReference type="HOGENOM" id="CLU_014120_0_0_1"/>
<dbReference type="Proteomes" id="UP000053424">
    <property type="component" value="Unassembled WGS sequence"/>
</dbReference>
<dbReference type="PANTHER" id="PTHR40132:SF1">
    <property type="entry name" value="PRE-MRNA-SPLICING FACTOR 38B"/>
    <property type="match status" value="1"/>
</dbReference>
<feature type="compositionally biased region" description="Basic and acidic residues" evidence="1">
    <location>
        <begin position="636"/>
        <end position="650"/>
    </location>
</feature>
<evidence type="ECO:0000313" key="2">
    <source>
        <dbReference type="EMBL" id="KIM47712.1"/>
    </source>
</evidence>
<reference evidence="3" key="2">
    <citation type="submission" date="2015-01" db="EMBL/GenBank/DDBJ databases">
        <title>Evolutionary Origins and Diversification of the Mycorrhizal Mutualists.</title>
        <authorList>
            <consortium name="DOE Joint Genome Institute"/>
            <consortium name="Mycorrhizal Genomics Consortium"/>
            <person name="Kohler A."/>
            <person name="Kuo A."/>
            <person name="Nagy L.G."/>
            <person name="Floudas D."/>
            <person name="Copeland A."/>
            <person name="Barry K.W."/>
            <person name="Cichocki N."/>
            <person name="Veneault-Fourrey C."/>
            <person name="LaButti K."/>
            <person name="Lindquist E.A."/>
            <person name="Lipzen A."/>
            <person name="Lundell T."/>
            <person name="Morin E."/>
            <person name="Murat C."/>
            <person name="Riley R."/>
            <person name="Ohm R."/>
            <person name="Sun H."/>
            <person name="Tunlid A."/>
            <person name="Henrissat B."/>
            <person name="Grigoriev I.V."/>
            <person name="Hibbett D.S."/>
            <person name="Martin F."/>
        </authorList>
    </citation>
    <scope>NUCLEOTIDE SEQUENCE [LARGE SCALE GENOMIC DNA]</scope>
    <source>
        <strain evidence="3">h7</strain>
    </source>
</reference>